<dbReference type="FunFam" id="1.10.3430.10:FF:000009">
    <property type="entry name" value="Blood group Rh(D) polypeptide"/>
    <property type="match status" value="1"/>
</dbReference>
<keyword evidence="5 7" id="KW-0472">Membrane</keyword>
<protein>
    <submittedName>
        <fullName evidence="9">Rh blood group, D antigen</fullName>
    </submittedName>
</protein>
<feature type="transmembrane region" description="Helical" evidence="7">
    <location>
        <begin position="12"/>
        <end position="31"/>
    </location>
</feature>
<name>A0A671WFH8_SPAAU</name>
<reference evidence="9" key="3">
    <citation type="submission" date="2025-09" db="UniProtKB">
        <authorList>
            <consortium name="Ensembl"/>
        </authorList>
    </citation>
    <scope>IDENTIFICATION</scope>
</reference>
<dbReference type="Pfam" id="PF00909">
    <property type="entry name" value="Ammonium_transp"/>
    <property type="match status" value="1"/>
</dbReference>
<feature type="transmembrane region" description="Helical" evidence="7">
    <location>
        <begin position="244"/>
        <end position="261"/>
    </location>
</feature>
<feature type="transmembrane region" description="Helical" evidence="7">
    <location>
        <begin position="56"/>
        <end position="76"/>
    </location>
</feature>
<organism evidence="9 10">
    <name type="scientific">Sparus aurata</name>
    <name type="common">Gilthead sea bream</name>
    <dbReference type="NCBI Taxonomy" id="8175"/>
    <lineage>
        <taxon>Eukaryota</taxon>
        <taxon>Metazoa</taxon>
        <taxon>Chordata</taxon>
        <taxon>Craniata</taxon>
        <taxon>Vertebrata</taxon>
        <taxon>Euteleostomi</taxon>
        <taxon>Actinopterygii</taxon>
        <taxon>Neopterygii</taxon>
        <taxon>Teleostei</taxon>
        <taxon>Neoteleostei</taxon>
        <taxon>Acanthomorphata</taxon>
        <taxon>Eupercaria</taxon>
        <taxon>Spariformes</taxon>
        <taxon>Sparidae</taxon>
        <taxon>Sparus</taxon>
    </lineage>
</organism>
<comment type="similarity">
    <text evidence="2">Belongs to the ammonium transporter (TC 2.A.49) family. Rh subfamily.</text>
</comment>
<feature type="transmembrane region" description="Helical" evidence="7">
    <location>
        <begin position="361"/>
        <end position="389"/>
    </location>
</feature>
<dbReference type="OMA" id="IHVFATY"/>
<feature type="transmembrane region" description="Helical" evidence="7">
    <location>
        <begin position="171"/>
        <end position="188"/>
    </location>
</feature>
<dbReference type="InterPro" id="IPR029020">
    <property type="entry name" value="Ammonium/urea_transptr"/>
</dbReference>
<dbReference type="FunCoup" id="A0A671WFH8">
    <property type="interactions" value="9"/>
</dbReference>
<evidence type="ECO:0000313" key="9">
    <source>
        <dbReference type="Ensembl" id="ENSSAUP00010037389.1"/>
    </source>
</evidence>
<evidence type="ECO:0000256" key="6">
    <source>
        <dbReference type="ARBA" id="ARBA00025220"/>
    </source>
</evidence>
<feature type="transmembrane region" description="Helical" evidence="7">
    <location>
        <begin position="273"/>
        <end position="291"/>
    </location>
</feature>
<dbReference type="PANTHER" id="PTHR11730">
    <property type="entry name" value="AMMONIUM TRANSPORTER"/>
    <property type="match status" value="1"/>
</dbReference>
<dbReference type="Proteomes" id="UP000472265">
    <property type="component" value="Chromosome 16"/>
</dbReference>
<dbReference type="SUPFAM" id="SSF111352">
    <property type="entry name" value="Ammonium transporter"/>
    <property type="match status" value="1"/>
</dbReference>
<dbReference type="AlphaFoldDB" id="A0A671WFH8"/>
<comment type="function">
    <text evidence="6">Functions as an ammonia transporter. May play a role in the elimination of ammonia in the gill.</text>
</comment>
<feature type="transmembrane region" description="Helical" evidence="7">
    <location>
        <begin position="115"/>
        <end position="134"/>
    </location>
</feature>
<evidence type="ECO:0000256" key="3">
    <source>
        <dbReference type="ARBA" id="ARBA00022692"/>
    </source>
</evidence>
<evidence type="ECO:0000256" key="2">
    <source>
        <dbReference type="ARBA" id="ARBA00011036"/>
    </source>
</evidence>
<comment type="subcellular location">
    <subcellularLocation>
        <location evidence="1">Membrane</location>
        <topology evidence="1">Multi-pass membrane protein</topology>
    </subcellularLocation>
</comment>
<gene>
    <name evidence="9" type="primary">RHCE</name>
    <name evidence="9" type="synonym">rhd</name>
</gene>
<reference evidence="9" key="1">
    <citation type="submission" date="2021-04" db="EMBL/GenBank/DDBJ databases">
        <authorList>
            <consortium name="Wellcome Sanger Institute Data Sharing"/>
        </authorList>
    </citation>
    <scope>NUCLEOTIDE SEQUENCE [LARGE SCALE GENOMIC DNA]</scope>
</reference>
<keyword evidence="3 7" id="KW-0812">Transmembrane</keyword>
<dbReference type="GO" id="GO:0008519">
    <property type="term" value="F:ammonium channel activity"/>
    <property type="evidence" value="ECO:0007669"/>
    <property type="project" value="InterPro"/>
</dbReference>
<dbReference type="PANTHER" id="PTHR11730:SF120">
    <property type="entry name" value="RH BLOOD GROUP, D ANTIGEN"/>
    <property type="match status" value="1"/>
</dbReference>
<reference evidence="9" key="2">
    <citation type="submission" date="2025-08" db="UniProtKB">
        <authorList>
            <consortium name="Ensembl"/>
        </authorList>
    </citation>
    <scope>IDENTIFICATION</scope>
</reference>
<keyword evidence="10" id="KW-1185">Reference proteome</keyword>
<evidence type="ECO:0000256" key="5">
    <source>
        <dbReference type="ARBA" id="ARBA00023136"/>
    </source>
</evidence>
<evidence type="ECO:0000259" key="8">
    <source>
        <dbReference type="Pfam" id="PF00909"/>
    </source>
</evidence>
<dbReference type="PRINTS" id="PR00342">
    <property type="entry name" value="RHESUSRHD"/>
</dbReference>
<dbReference type="Gene3D" id="1.10.3430.10">
    <property type="entry name" value="Ammonium transporter AmtB like domains"/>
    <property type="match status" value="1"/>
</dbReference>
<feature type="transmembrane region" description="Helical" evidence="7">
    <location>
        <begin position="297"/>
        <end position="315"/>
    </location>
</feature>
<dbReference type="GO" id="GO:0005886">
    <property type="term" value="C:plasma membrane"/>
    <property type="evidence" value="ECO:0007669"/>
    <property type="project" value="InterPro"/>
</dbReference>
<sequence>MAPQYAPSLRSRLPPLLLFLQTGFIVIYAFYTDIEGYVKERDGNTFSNFYPEFQDVNVMVILGFGFLWTFLVRYGFSGAGFNLLVAVVATQCAVILNGIDSWYYRGKIRINLRSLVDAEMCAASALISIGAVLGKTNPVQLVLMALLEVSGFVLNEWLLHTLLKVRPLKDMRLHIFGAFFGLMLTWILHRDGSKQQFEKEKFGRKTGLFSMLGSIFLWMFWPSFNSVLVDAHTPGRKLDAVCSTYLALAVSAVTAAALSVLSSPKGKVNLIHMHSCILAGGVAVGVSISGVHQPWEAMAIGFTAAVVSTIGFRYLKNHMLRAFQCHDTCAILSTHGLPGLLGWLAQLLLQIRDCDNHTMAIRFAVVHICTVLFTISLSVAMGIITGLLLKWNIWRPSQDRKCFDDQAFWEDVPHLKICNFQGL</sequence>
<keyword evidence="4 7" id="KW-1133">Transmembrane helix</keyword>
<evidence type="ECO:0000256" key="4">
    <source>
        <dbReference type="ARBA" id="ARBA00022989"/>
    </source>
</evidence>
<evidence type="ECO:0000256" key="7">
    <source>
        <dbReference type="SAM" id="Phobius"/>
    </source>
</evidence>
<accession>A0A671WFH8</accession>
<feature type="transmembrane region" description="Helical" evidence="7">
    <location>
        <begin position="83"/>
        <end position="103"/>
    </location>
</feature>
<dbReference type="Ensembl" id="ENSSAUT00010039377.1">
    <property type="protein sequence ID" value="ENSSAUP00010037389.1"/>
    <property type="gene ID" value="ENSSAUG00010015805.1"/>
</dbReference>
<dbReference type="GO" id="GO:0097272">
    <property type="term" value="P:ammonium homeostasis"/>
    <property type="evidence" value="ECO:0007669"/>
    <property type="project" value="TreeGrafter"/>
</dbReference>
<feature type="domain" description="Ammonium transporter AmtB-like" evidence="8">
    <location>
        <begin position="40"/>
        <end position="391"/>
    </location>
</feature>
<evidence type="ECO:0000313" key="10">
    <source>
        <dbReference type="Proteomes" id="UP000472265"/>
    </source>
</evidence>
<evidence type="ECO:0000256" key="1">
    <source>
        <dbReference type="ARBA" id="ARBA00004141"/>
    </source>
</evidence>
<dbReference type="InterPro" id="IPR002229">
    <property type="entry name" value="RhesusRHD"/>
</dbReference>
<dbReference type="InParanoid" id="A0A671WFH8"/>
<dbReference type="GeneTree" id="ENSGT00950000182844"/>
<feature type="transmembrane region" description="Helical" evidence="7">
    <location>
        <begin position="208"/>
        <end position="224"/>
    </location>
</feature>
<proteinExistence type="inferred from homology"/>
<dbReference type="InterPro" id="IPR024041">
    <property type="entry name" value="NH4_transpt_AmtB-like_dom"/>
</dbReference>